<dbReference type="PANTHER" id="PTHR33434:SF3">
    <property type="entry name" value="DEGV DOMAIN-CONTAINING PROTEIN YITS"/>
    <property type="match status" value="1"/>
</dbReference>
<gene>
    <name evidence="3" type="ORF">H8709_11655</name>
</gene>
<evidence type="ECO:0000256" key="1">
    <source>
        <dbReference type="ARBA" id="ARBA00003238"/>
    </source>
</evidence>
<dbReference type="GeneID" id="97379594"/>
<dbReference type="SUPFAM" id="SSF82549">
    <property type="entry name" value="DAK1/DegV-like"/>
    <property type="match status" value="1"/>
</dbReference>
<dbReference type="PROSITE" id="PS51482">
    <property type="entry name" value="DEGV"/>
    <property type="match status" value="1"/>
</dbReference>
<dbReference type="Pfam" id="PF02645">
    <property type="entry name" value="DegV"/>
    <property type="match status" value="1"/>
</dbReference>
<dbReference type="Gene3D" id="2.20.28.50">
    <property type="entry name" value="degv family protein"/>
    <property type="match status" value="1"/>
</dbReference>
<organism evidence="3 4">
    <name type="scientific">Zongyangia hominis</name>
    <dbReference type="NCBI Taxonomy" id="2763677"/>
    <lineage>
        <taxon>Bacteria</taxon>
        <taxon>Bacillati</taxon>
        <taxon>Bacillota</taxon>
        <taxon>Clostridia</taxon>
        <taxon>Eubacteriales</taxon>
        <taxon>Oscillospiraceae</taxon>
        <taxon>Zongyangia</taxon>
    </lineage>
</organism>
<dbReference type="AlphaFoldDB" id="A0A926EE82"/>
<dbReference type="InterPro" id="IPR043168">
    <property type="entry name" value="DegV_C"/>
</dbReference>
<evidence type="ECO:0000313" key="4">
    <source>
        <dbReference type="Proteomes" id="UP000660861"/>
    </source>
</evidence>
<proteinExistence type="predicted"/>
<comment type="caution">
    <text evidence="3">The sequence shown here is derived from an EMBL/GenBank/DDBJ whole genome shotgun (WGS) entry which is preliminary data.</text>
</comment>
<dbReference type="RefSeq" id="WP_002587448.1">
    <property type="nucleotide sequence ID" value="NZ_JACRTC010000016.1"/>
</dbReference>
<dbReference type="Proteomes" id="UP000660861">
    <property type="component" value="Unassembled WGS sequence"/>
</dbReference>
<comment type="function">
    <text evidence="1">May bind long-chain fatty acids, such as palmitate, and may play a role in lipid transport or fatty acid metabolism.</text>
</comment>
<dbReference type="GO" id="GO:0008289">
    <property type="term" value="F:lipid binding"/>
    <property type="evidence" value="ECO:0007669"/>
    <property type="project" value="UniProtKB-KW"/>
</dbReference>
<dbReference type="EMBL" id="JACRTC010000016">
    <property type="protein sequence ID" value="MBC8571463.1"/>
    <property type="molecule type" value="Genomic_DNA"/>
</dbReference>
<dbReference type="InterPro" id="IPR050270">
    <property type="entry name" value="DegV_domain_contain"/>
</dbReference>
<keyword evidence="2" id="KW-0446">Lipid-binding</keyword>
<feature type="non-terminal residue" evidence="3">
    <location>
        <position position="290"/>
    </location>
</feature>
<keyword evidence="4" id="KW-1185">Reference proteome</keyword>
<accession>A0A926EE82</accession>
<sequence>MDGYQIFTDATSDLAPELTAGLPSVEMIPMNVEIGGTEYSYGSPEGITAKEFYRLQRAGNFATTSQINPTIYFKHFEPCLRQGTDILYLCFSSGLSGTYQSAFLAVEELQQEYPERRIICIDTLAAAVGEGFLVREAAKKQREGLSIDELASWVMEHRLEVCHWFTVDTFTHLKHGGRVSGAAAAMGTALQIKPLLHVDSEGKLQAVEKPRGRKKAVTTQIARMEQGWKPELGKSILIGHADDPEAADMLKERLLEQFPDSEICIAYIGPIIGAHTGPGALALIYWGNNR</sequence>
<reference evidence="3" key="1">
    <citation type="submission" date="2020-08" db="EMBL/GenBank/DDBJ databases">
        <title>Genome public.</title>
        <authorList>
            <person name="Liu C."/>
            <person name="Sun Q."/>
        </authorList>
    </citation>
    <scope>NUCLEOTIDE SEQUENCE</scope>
    <source>
        <strain evidence="3">NSJ-54</strain>
    </source>
</reference>
<dbReference type="PANTHER" id="PTHR33434">
    <property type="entry name" value="DEGV DOMAIN-CONTAINING PROTEIN DR_1986-RELATED"/>
    <property type="match status" value="1"/>
</dbReference>
<dbReference type="Gene3D" id="3.40.50.10440">
    <property type="entry name" value="Dihydroxyacetone kinase, domain 1"/>
    <property type="match status" value="1"/>
</dbReference>
<evidence type="ECO:0000313" key="3">
    <source>
        <dbReference type="EMBL" id="MBC8571463.1"/>
    </source>
</evidence>
<dbReference type="InterPro" id="IPR003797">
    <property type="entry name" value="DegV"/>
</dbReference>
<dbReference type="Gene3D" id="3.30.1180.10">
    <property type="match status" value="1"/>
</dbReference>
<protein>
    <submittedName>
        <fullName evidence="3">DegV family protein</fullName>
    </submittedName>
</protein>
<evidence type="ECO:0000256" key="2">
    <source>
        <dbReference type="ARBA" id="ARBA00023121"/>
    </source>
</evidence>
<name>A0A926EE82_9FIRM</name>
<dbReference type="NCBIfam" id="TIGR00762">
    <property type="entry name" value="DegV"/>
    <property type="match status" value="1"/>
</dbReference>